<reference evidence="1" key="1">
    <citation type="submission" date="2018-05" db="EMBL/GenBank/DDBJ databases">
        <authorList>
            <person name="Lanie J.A."/>
            <person name="Ng W.-L."/>
            <person name="Kazmierczak K.M."/>
            <person name="Andrzejewski T.M."/>
            <person name="Davidsen T.M."/>
            <person name="Wayne K.J."/>
            <person name="Tettelin H."/>
            <person name="Glass J.I."/>
            <person name="Rusch D."/>
            <person name="Podicherti R."/>
            <person name="Tsui H.-C.T."/>
            <person name="Winkler M.E."/>
        </authorList>
    </citation>
    <scope>NUCLEOTIDE SEQUENCE</scope>
</reference>
<gene>
    <name evidence="1" type="ORF">METZ01_LOCUS54607</name>
</gene>
<dbReference type="Gene3D" id="1.25.40.10">
    <property type="entry name" value="Tetratricopeptide repeat domain"/>
    <property type="match status" value="1"/>
</dbReference>
<dbReference type="Pfam" id="PF13174">
    <property type="entry name" value="TPR_6"/>
    <property type="match status" value="2"/>
</dbReference>
<sequence>MNRILIYIIIIFISSCVKNQTADELYSNAEVARNEKNIKSALSNLDLLLKKYPDHNLAAKTQYLIGDIYMNDLRDFNNAINAYGNVVDRFPGTDQEAQAQFMIGYIYANILGDKLKAEENYKIFLDKYPDHELTPSVKFELDYLGKDINEIDVLKHITS</sequence>
<dbReference type="PROSITE" id="PS51257">
    <property type="entry name" value="PROKAR_LIPOPROTEIN"/>
    <property type="match status" value="1"/>
</dbReference>
<protein>
    <submittedName>
        <fullName evidence="1">Uncharacterized protein</fullName>
    </submittedName>
</protein>
<accession>A0A381SKF6</accession>
<organism evidence="1">
    <name type="scientific">marine metagenome</name>
    <dbReference type="NCBI Taxonomy" id="408172"/>
    <lineage>
        <taxon>unclassified sequences</taxon>
        <taxon>metagenomes</taxon>
        <taxon>ecological metagenomes</taxon>
    </lineage>
</organism>
<dbReference type="AlphaFoldDB" id="A0A381SKF6"/>
<proteinExistence type="predicted"/>
<dbReference type="InterPro" id="IPR019734">
    <property type="entry name" value="TPR_rpt"/>
</dbReference>
<dbReference type="SUPFAM" id="SSF48452">
    <property type="entry name" value="TPR-like"/>
    <property type="match status" value="1"/>
</dbReference>
<evidence type="ECO:0000313" key="1">
    <source>
        <dbReference type="EMBL" id="SVA01753.1"/>
    </source>
</evidence>
<dbReference type="EMBL" id="UINC01002935">
    <property type="protein sequence ID" value="SVA01753.1"/>
    <property type="molecule type" value="Genomic_DNA"/>
</dbReference>
<dbReference type="InterPro" id="IPR011990">
    <property type="entry name" value="TPR-like_helical_dom_sf"/>
</dbReference>
<name>A0A381SKF6_9ZZZZ</name>